<proteinExistence type="predicted"/>
<dbReference type="AlphaFoldDB" id="A0AAD9GYD8"/>
<dbReference type="EMBL" id="JASMQC010000003">
    <property type="protein sequence ID" value="KAK1946856.1"/>
    <property type="molecule type" value="Genomic_DNA"/>
</dbReference>
<keyword evidence="2" id="KW-1185">Reference proteome</keyword>
<protein>
    <recommendedName>
        <fullName evidence="3">Tc1-like transposase DDE domain-containing protein</fullName>
    </recommendedName>
</protein>
<organism evidence="1 2">
    <name type="scientific">Phytophthora citrophthora</name>
    <dbReference type="NCBI Taxonomy" id="4793"/>
    <lineage>
        <taxon>Eukaryota</taxon>
        <taxon>Sar</taxon>
        <taxon>Stramenopiles</taxon>
        <taxon>Oomycota</taxon>
        <taxon>Peronosporomycetes</taxon>
        <taxon>Peronosporales</taxon>
        <taxon>Peronosporaceae</taxon>
        <taxon>Phytophthora</taxon>
    </lineage>
</organism>
<evidence type="ECO:0000313" key="2">
    <source>
        <dbReference type="Proteomes" id="UP001259832"/>
    </source>
</evidence>
<gene>
    <name evidence="1" type="ORF">P3T76_002408</name>
</gene>
<dbReference type="Proteomes" id="UP001259832">
    <property type="component" value="Unassembled WGS sequence"/>
</dbReference>
<accession>A0AAD9GYD8</accession>
<reference evidence="1" key="1">
    <citation type="submission" date="2023-08" db="EMBL/GenBank/DDBJ databases">
        <title>Reference Genome Resource for the Citrus Pathogen Phytophthora citrophthora.</title>
        <authorList>
            <person name="Moller H."/>
            <person name="Coetzee B."/>
            <person name="Rose L.J."/>
            <person name="Van Niekerk J.M."/>
        </authorList>
    </citation>
    <scope>NUCLEOTIDE SEQUENCE</scope>
    <source>
        <strain evidence="1">STE-U-9442</strain>
    </source>
</reference>
<comment type="caution">
    <text evidence="1">The sequence shown here is derived from an EMBL/GenBank/DDBJ whole genome shotgun (WGS) entry which is preliminary data.</text>
</comment>
<evidence type="ECO:0008006" key="3">
    <source>
        <dbReference type="Google" id="ProtNLM"/>
    </source>
</evidence>
<name>A0AAD9GYD8_9STRA</name>
<sequence length="65" mass="7307">MCNPIEGCFSVLKAAIKRELVLERDEICSRTREPDANGEVLSIAARQMRVLERAANTKMSVSRSR</sequence>
<evidence type="ECO:0000313" key="1">
    <source>
        <dbReference type="EMBL" id="KAK1946856.1"/>
    </source>
</evidence>